<dbReference type="SUPFAM" id="SSF56112">
    <property type="entry name" value="Protein kinase-like (PK-like)"/>
    <property type="match status" value="1"/>
</dbReference>
<dbReference type="Pfam" id="PF00069">
    <property type="entry name" value="Pkinase"/>
    <property type="match status" value="1"/>
</dbReference>
<evidence type="ECO:0000256" key="2">
    <source>
        <dbReference type="ARBA" id="ARBA00022741"/>
    </source>
</evidence>
<sequence length="197" mass="22711">MKICSCNLYNTFDAWHQSCGPQKTTRWTSGNKDVDNCIKEFQHKARGYEEVIEWIPFNRLNNVQKIGERGFGSVFSATWLDGKRIVSFNLTEGYIQSRTLALKTLPGSQENFLRESNKGSLHKFLLLNFRELNWKTDLRLSRKKDVSDLEDNIYGVLPYVAPEVLYKQPYTVAADIYSFGIIMAEISTGKPPHYDVE</sequence>
<evidence type="ECO:0000313" key="6">
    <source>
        <dbReference type="EMBL" id="RIB30312.1"/>
    </source>
</evidence>
<proteinExistence type="predicted"/>
<accession>A0A397W8G2</accession>
<keyword evidence="4" id="KW-0067">ATP-binding</keyword>
<evidence type="ECO:0000256" key="1">
    <source>
        <dbReference type="ARBA" id="ARBA00022679"/>
    </source>
</evidence>
<evidence type="ECO:0000259" key="5">
    <source>
        <dbReference type="PROSITE" id="PS50011"/>
    </source>
</evidence>
<dbReference type="GO" id="GO:0004672">
    <property type="term" value="F:protein kinase activity"/>
    <property type="evidence" value="ECO:0007669"/>
    <property type="project" value="InterPro"/>
</dbReference>
<evidence type="ECO:0000313" key="7">
    <source>
        <dbReference type="Proteomes" id="UP000266673"/>
    </source>
</evidence>
<protein>
    <recommendedName>
        <fullName evidence="5">Protein kinase domain-containing protein</fullName>
    </recommendedName>
</protein>
<dbReference type="GO" id="GO:0005524">
    <property type="term" value="F:ATP binding"/>
    <property type="evidence" value="ECO:0007669"/>
    <property type="project" value="UniProtKB-KW"/>
</dbReference>
<dbReference type="OrthoDB" id="6718656at2759"/>
<keyword evidence="7" id="KW-1185">Reference proteome</keyword>
<dbReference type="PANTHER" id="PTHR47973">
    <property type="entry name" value="CYSTEINE-RICH RECEPTOR-LIKE PROTEIN KINASE 3"/>
    <property type="match status" value="1"/>
</dbReference>
<keyword evidence="1" id="KW-0808">Transferase</keyword>
<dbReference type="Proteomes" id="UP000266673">
    <property type="component" value="Unassembled WGS sequence"/>
</dbReference>
<evidence type="ECO:0000256" key="4">
    <source>
        <dbReference type="ARBA" id="ARBA00022840"/>
    </source>
</evidence>
<dbReference type="AlphaFoldDB" id="A0A397W8G2"/>
<reference evidence="6 7" key="1">
    <citation type="submission" date="2018-06" db="EMBL/GenBank/DDBJ databases">
        <title>Comparative genomics reveals the genomic features of Rhizophagus irregularis, R. cerebriforme, R. diaphanum and Gigaspora rosea, and their symbiotic lifestyle signature.</title>
        <authorList>
            <person name="Morin E."/>
            <person name="San Clemente H."/>
            <person name="Chen E.C.H."/>
            <person name="De La Providencia I."/>
            <person name="Hainaut M."/>
            <person name="Kuo A."/>
            <person name="Kohler A."/>
            <person name="Murat C."/>
            <person name="Tang N."/>
            <person name="Roy S."/>
            <person name="Loubradou J."/>
            <person name="Henrissat B."/>
            <person name="Grigoriev I.V."/>
            <person name="Corradi N."/>
            <person name="Roux C."/>
            <person name="Martin F.M."/>
        </authorList>
    </citation>
    <scope>NUCLEOTIDE SEQUENCE [LARGE SCALE GENOMIC DNA]</scope>
    <source>
        <strain evidence="6 7">DAOM 194757</strain>
    </source>
</reference>
<gene>
    <name evidence="6" type="ORF">C2G38_2026928</name>
</gene>
<dbReference type="InterPro" id="IPR052059">
    <property type="entry name" value="CR_Ser/Thr_kinase"/>
</dbReference>
<comment type="caution">
    <text evidence="6">The sequence shown here is derived from an EMBL/GenBank/DDBJ whole genome shotgun (WGS) entry which is preliminary data.</text>
</comment>
<feature type="domain" description="Protein kinase" evidence="5">
    <location>
        <begin position="1"/>
        <end position="197"/>
    </location>
</feature>
<organism evidence="6 7">
    <name type="scientific">Gigaspora rosea</name>
    <dbReference type="NCBI Taxonomy" id="44941"/>
    <lineage>
        <taxon>Eukaryota</taxon>
        <taxon>Fungi</taxon>
        <taxon>Fungi incertae sedis</taxon>
        <taxon>Mucoromycota</taxon>
        <taxon>Glomeromycotina</taxon>
        <taxon>Glomeromycetes</taxon>
        <taxon>Diversisporales</taxon>
        <taxon>Gigasporaceae</taxon>
        <taxon>Gigaspora</taxon>
    </lineage>
</organism>
<dbReference type="InterPro" id="IPR011009">
    <property type="entry name" value="Kinase-like_dom_sf"/>
</dbReference>
<dbReference type="PROSITE" id="PS50011">
    <property type="entry name" value="PROTEIN_KINASE_DOM"/>
    <property type="match status" value="1"/>
</dbReference>
<keyword evidence="2" id="KW-0547">Nucleotide-binding</keyword>
<dbReference type="EMBL" id="QKWP01000015">
    <property type="protein sequence ID" value="RIB30312.1"/>
    <property type="molecule type" value="Genomic_DNA"/>
</dbReference>
<name>A0A397W8G2_9GLOM</name>
<dbReference type="Gene3D" id="1.10.510.10">
    <property type="entry name" value="Transferase(Phosphotransferase) domain 1"/>
    <property type="match status" value="1"/>
</dbReference>
<evidence type="ECO:0000256" key="3">
    <source>
        <dbReference type="ARBA" id="ARBA00022777"/>
    </source>
</evidence>
<dbReference type="STRING" id="44941.A0A397W8G2"/>
<keyword evidence="3" id="KW-0418">Kinase</keyword>
<dbReference type="InterPro" id="IPR000719">
    <property type="entry name" value="Prot_kinase_dom"/>
</dbReference>